<keyword evidence="2" id="KW-1185">Reference proteome</keyword>
<protein>
    <submittedName>
        <fullName evidence="1">Uncharacterized protein</fullName>
    </submittedName>
</protein>
<name>A0A7H8NDA8_9ACTN</name>
<accession>A0A7H8NDA8</accession>
<evidence type="ECO:0000313" key="2">
    <source>
        <dbReference type="Proteomes" id="UP000509303"/>
    </source>
</evidence>
<reference evidence="1 2" key="1">
    <citation type="submission" date="2020-06" db="EMBL/GenBank/DDBJ databases">
        <title>Genome mining for natural products.</title>
        <authorList>
            <person name="Zhang B."/>
            <person name="Shi J."/>
            <person name="Ge H."/>
        </authorList>
    </citation>
    <scope>NUCLEOTIDE SEQUENCE [LARGE SCALE GENOMIC DNA]</scope>
    <source>
        <strain evidence="1 2">NA00687</strain>
    </source>
</reference>
<sequence>MTTEGTHRVIVRGVALRFFLYVDGGWAPVTDTEFHAAYERSMFDPVALRYDVLCPNRRRVEHNTVEGWFWSDGSAASGLITFDDRSPGECAGLAGIEGIRVA</sequence>
<gene>
    <name evidence="1" type="ORF">HUT08_26020</name>
</gene>
<dbReference type="Proteomes" id="UP000509303">
    <property type="component" value="Chromosome"/>
</dbReference>
<proteinExistence type="predicted"/>
<organism evidence="1 2">
    <name type="scientific">Streptomyces buecherae</name>
    <dbReference type="NCBI Taxonomy" id="2763006"/>
    <lineage>
        <taxon>Bacteria</taxon>
        <taxon>Bacillati</taxon>
        <taxon>Actinomycetota</taxon>
        <taxon>Actinomycetes</taxon>
        <taxon>Kitasatosporales</taxon>
        <taxon>Streptomycetaceae</taxon>
        <taxon>Streptomyces</taxon>
    </lineage>
</organism>
<dbReference type="RefSeq" id="WP_176164119.1">
    <property type="nucleotide sequence ID" value="NZ_CP054929.1"/>
</dbReference>
<evidence type="ECO:0000313" key="1">
    <source>
        <dbReference type="EMBL" id="QKW52415.1"/>
    </source>
</evidence>
<dbReference type="EMBL" id="CP054929">
    <property type="protein sequence ID" value="QKW52415.1"/>
    <property type="molecule type" value="Genomic_DNA"/>
</dbReference>
<dbReference type="AlphaFoldDB" id="A0A7H8NDA8"/>